<evidence type="ECO:0000256" key="2">
    <source>
        <dbReference type="ARBA" id="ARBA00022679"/>
    </source>
</evidence>
<evidence type="ECO:0000259" key="7">
    <source>
        <dbReference type="PROSITE" id="PS50280"/>
    </source>
</evidence>
<dbReference type="AlphaFoldDB" id="A0A4Q2DA54"/>
<keyword evidence="9" id="KW-1185">Reference proteome</keyword>
<dbReference type="InterPro" id="IPR046341">
    <property type="entry name" value="SET_dom_sf"/>
</dbReference>
<gene>
    <name evidence="8" type="ORF">EST38_g10490</name>
</gene>
<accession>A0A4Q2DA54</accession>
<dbReference type="Pfam" id="PF00856">
    <property type="entry name" value="SET"/>
    <property type="match status" value="1"/>
</dbReference>
<dbReference type="SUPFAM" id="SSF82199">
    <property type="entry name" value="SET domain"/>
    <property type="match status" value="1"/>
</dbReference>
<evidence type="ECO:0000313" key="9">
    <source>
        <dbReference type="Proteomes" id="UP000290288"/>
    </source>
</evidence>
<dbReference type="GO" id="GO:0042799">
    <property type="term" value="F:histone H4K20 methyltransferase activity"/>
    <property type="evidence" value="ECO:0007669"/>
    <property type="project" value="TreeGrafter"/>
</dbReference>
<organism evidence="8 9">
    <name type="scientific">Candolleomyces aberdarensis</name>
    <dbReference type="NCBI Taxonomy" id="2316362"/>
    <lineage>
        <taxon>Eukaryota</taxon>
        <taxon>Fungi</taxon>
        <taxon>Dikarya</taxon>
        <taxon>Basidiomycota</taxon>
        <taxon>Agaricomycotina</taxon>
        <taxon>Agaricomycetes</taxon>
        <taxon>Agaricomycetidae</taxon>
        <taxon>Agaricales</taxon>
        <taxon>Agaricineae</taxon>
        <taxon>Psathyrellaceae</taxon>
        <taxon>Candolleomyces</taxon>
    </lineage>
</organism>
<dbReference type="STRING" id="2316362.A0A4Q2DA54"/>
<dbReference type="GO" id="GO:0045814">
    <property type="term" value="P:negative regulation of gene expression, epigenetic"/>
    <property type="evidence" value="ECO:0007669"/>
    <property type="project" value="TreeGrafter"/>
</dbReference>
<evidence type="ECO:0000256" key="3">
    <source>
        <dbReference type="ARBA" id="ARBA00022691"/>
    </source>
</evidence>
<dbReference type="InterPro" id="IPR001214">
    <property type="entry name" value="SET_dom"/>
</dbReference>
<dbReference type="PANTHER" id="PTHR46402">
    <property type="entry name" value="SET AND MYND DOMAIN-CONTAINING PROTEIN 5"/>
    <property type="match status" value="1"/>
</dbReference>
<dbReference type="OrthoDB" id="438641at2759"/>
<dbReference type="Proteomes" id="UP000290288">
    <property type="component" value="Unassembled WGS sequence"/>
</dbReference>
<sequence>MSITPAEDVLTSALVELKAQNPSLGITKIHALLLKQHPDWAVSEKRTKKILKMEGLTSSAIPPDPNVVYPTSRLVPTLDVNKWTTKVRVKMFDKRKGKGLVATTDIQEGEMVWKEDPFVIAAEWDIYDLQVTGQASRSAKVHPLLCQAQNPACAPLVKFIREREWMALNALTHCVSRVLLANQYDEATLRADWDVMKGLAALGMEERAKYSFNQAEPDRATWKKAHQLIVQAFKEPKNPADQKKLAKLLKKPLPLEVDQEFFEYDPGFLKNLGKMSLNLEAHGGLYTLHSHLNHSCAPNCSARHNEKRTALSRISIIAKRPIAPGEELTVTYVNPELPYRSRQDELQAWGFGSCKCDRCVGEEKTFQLKDVLEDGQPDMHDLERELKAGLGVM</sequence>
<evidence type="ECO:0000256" key="5">
    <source>
        <dbReference type="ARBA" id="ARBA00044528"/>
    </source>
</evidence>
<comment type="caution">
    <text evidence="8">The sequence shown here is derived from an EMBL/GenBank/DDBJ whole genome shotgun (WGS) entry which is preliminary data.</text>
</comment>
<dbReference type="Gene3D" id="2.170.270.10">
    <property type="entry name" value="SET domain"/>
    <property type="match status" value="1"/>
</dbReference>
<keyword evidence="1" id="KW-0489">Methyltransferase</keyword>
<dbReference type="PANTHER" id="PTHR46402:SF2">
    <property type="entry name" value="HISTONE-LYSINE N-TRIMETHYLTRANSFERASE SMYD5"/>
    <property type="match status" value="1"/>
</dbReference>
<reference evidence="8 9" key="1">
    <citation type="submission" date="2019-01" db="EMBL/GenBank/DDBJ databases">
        <title>Draft genome sequence of Psathyrella aberdarensis IHI B618.</title>
        <authorList>
            <person name="Buettner E."/>
            <person name="Kellner H."/>
        </authorList>
    </citation>
    <scope>NUCLEOTIDE SEQUENCE [LARGE SCALE GENOMIC DNA]</scope>
    <source>
        <strain evidence="8 9">IHI B618</strain>
    </source>
</reference>
<feature type="domain" description="SET" evidence="7">
    <location>
        <begin position="85"/>
        <end position="333"/>
    </location>
</feature>
<dbReference type="EMBL" id="SDEE01000561">
    <property type="protein sequence ID" value="RXW15364.1"/>
    <property type="molecule type" value="Genomic_DNA"/>
</dbReference>
<dbReference type="GO" id="GO:0032259">
    <property type="term" value="P:methylation"/>
    <property type="evidence" value="ECO:0007669"/>
    <property type="project" value="UniProtKB-KW"/>
</dbReference>
<keyword evidence="2" id="KW-0808">Transferase</keyword>
<protein>
    <recommendedName>
        <fullName evidence="5">Histone-lysine N-methyltransferase SET5</fullName>
    </recommendedName>
    <alternativeName>
        <fullName evidence="4">SET domain-containing protein 5</fullName>
    </alternativeName>
</protein>
<keyword evidence="3" id="KW-0949">S-adenosyl-L-methionine</keyword>
<evidence type="ECO:0000256" key="4">
    <source>
        <dbReference type="ARBA" id="ARBA00042380"/>
    </source>
</evidence>
<name>A0A4Q2DA54_9AGAR</name>
<evidence type="ECO:0000313" key="8">
    <source>
        <dbReference type="EMBL" id="RXW15364.1"/>
    </source>
</evidence>
<dbReference type="PROSITE" id="PS50280">
    <property type="entry name" value="SET"/>
    <property type="match status" value="1"/>
</dbReference>
<evidence type="ECO:0000256" key="6">
    <source>
        <dbReference type="ARBA" id="ARBA00048619"/>
    </source>
</evidence>
<dbReference type="CDD" id="cd20071">
    <property type="entry name" value="SET_SMYD"/>
    <property type="match status" value="1"/>
</dbReference>
<proteinExistence type="predicted"/>
<evidence type="ECO:0000256" key="1">
    <source>
        <dbReference type="ARBA" id="ARBA00022603"/>
    </source>
</evidence>
<comment type="catalytic activity">
    <reaction evidence="6">
        <text>L-lysyl-[histone] + S-adenosyl-L-methionine = N(6)-methyl-L-lysyl-[histone] + S-adenosyl-L-homocysteine + H(+)</text>
        <dbReference type="Rhea" id="RHEA:10024"/>
        <dbReference type="Rhea" id="RHEA-COMP:9845"/>
        <dbReference type="Rhea" id="RHEA-COMP:9846"/>
        <dbReference type="ChEBI" id="CHEBI:15378"/>
        <dbReference type="ChEBI" id="CHEBI:29969"/>
        <dbReference type="ChEBI" id="CHEBI:57856"/>
        <dbReference type="ChEBI" id="CHEBI:59789"/>
        <dbReference type="ChEBI" id="CHEBI:61929"/>
    </reaction>
    <physiologicalReaction direction="left-to-right" evidence="6">
        <dbReference type="Rhea" id="RHEA:10025"/>
    </physiologicalReaction>
</comment>
<dbReference type="SMART" id="SM00317">
    <property type="entry name" value="SET"/>
    <property type="match status" value="1"/>
</dbReference>